<dbReference type="PANTHER" id="PTHR22572">
    <property type="entry name" value="SUGAR-1-PHOSPHATE GUANYL TRANSFERASE"/>
    <property type="match status" value="1"/>
</dbReference>
<proteinExistence type="predicted"/>
<feature type="domain" description="Nucleotidyl transferase" evidence="1">
    <location>
        <begin position="12"/>
        <end position="242"/>
    </location>
</feature>
<dbReference type="EMBL" id="BDMD01000002">
    <property type="protein sequence ID" value="GBF08375.1"/>
    <property type="molecule type" value="Genomic_DNA"/>
</dbReference>
<name>A0A401H7F5_AERPX</name>
<protein>
    <submittedName>
        <fullName evidence="2">Putative sugar-phosphate nucleotidyl transferase</fullName>
    </submittedName>
</protein>
<accession>A0A401H7F5</accession>
<dbReference type="Gene3D" id="3.90.550.10">
    <property type="entry name" value="Spore Coat Polysaccharide Biosynthesis Protein SpsA, Chain A"/>
    <property type="match status" value="1"/>
</dbReference>
<keyword evidence="2" id="KW-0808">Transferase</keyword>
<evidence type="ECO:0000259" key="1">
    <source>
        <dbReference type="Pfam" id="PF00483"/>
    </source>
</evidence>
<dbReference type="InterPro" id="IPR005835">
    <property type="entry name" value="NTP_transferase_dom"/>
</dbReference>
<dbReference type="InterPro" id="IPR050486">
    <property type="entry name" value="Mannose-1P_guanyltransferase"/>
</dbReference>
<reference evidence="2 3" key="1">
    <citation type="submission" date="2017-02" db="EMBL/GenBank/DDBJ databases">
        <title>isolation and characterization of a novel temperate virus Aeropyrum globular virus 1 infecting hyperthermophilic archaeon Aeropyrum.</title>
        <authorList>
            <person name="Yumiya M."/>
            <person name="Yoshida T."/>
            <person name="Sako Y."/>
        </authorList>
    </citation>
    <scope>NUCLEOTIDE SEQUENCE [LARGE SCALE GENOMIC DNA]</scope>
    <source>
        <strain evidence="2 3">YK1-12-2013</strain>
    </source>
</reference>
<dbReference type="Proteomes" id="UP000291213">
    <property type="component" value="Unassembled WGS sequence"/>
</dbReference>
<sequence length="255" mass="28823">MVYTLLLTPRTALILAGGKGRRFRPYTDLIPKPMIPLGRSEKPLLEYVVKMLVLQGVENIVLLVGYKWRYIYNYFGRGEKLGVKIDYSIDDERYSGTGGSVLKALEEGKVSDEDFLVWYGDIIAEVGLASMYRLHRQHDASATLAVAERYQVPVGVVKAGREGVIEDVEEKPWIGVNVFIGVAIFRKDAFREAAEGLGTSFDIMGDMMPILVRKSKAVAYIYDGPWFDVGSLERYEKLREDVISRLEQKLFPESI</sequence>
<dbReference type="GO" id="GO:0016740">
    <property type="term" value="F:transferase activity"/>
    <property type="evidence" value="ECO:0007669"/>
    <property type="project" value="UniProtKB-KW"/>
</dbReference>
<dbReference type="AlphaFoldDB" id="A0A401H7F5"/>
<dbReference type="Pfam" id="PF00483">
    <property type="entry name" value="NTP_transferase"/>
    <property type="match status" value="1"/>
</dbReference>
<evidence type="ECO:0000313" key="3">
    <source>
        <dbReference type="Proteomes" id="UP000291213"/>
    </source>
</evidence>
<comment type="caution">
    <text evidence="2">The sequence shown here is derived from an EMBL/GenBank/DDBJ whole genome shotgun (WGS) entry which is preliminary data.</text>
</comment>
<dbReference type="InterPro" id="IPR029044">
    <property type="entry name" value="Nucleotide-diphossugar_trans"/>
</dbReference>
<gene>
    <name evidence="2" type="ORF">apy_01000</name>
</gene>
<evidence type="ECO:0000313" key="2">
    <source>
        <dbReference type="EMBL" id="GBF08375.1"/>
    </source>
</evidence>
<organism evidence="2 3">
    <name type="scientific">Aeropyrum pernix</name>
    <dbReference type="NCBI Taxonomy" id="56636"/>
    <lineage>
        <taxon>Archaea</taxon>
        <taxon>Thermoproteota</taxon>
        <taxon>Thermoprotei</taxon>
        <taxon>Desulfurococcales</taxon>
        <taxon>Desulfurococcaceae</taxon>
        <taxon>Aeropyrum</taxon>
    </lineage>
</organism>
<dbReference type="CDD" id="cd04181">
    <property type="entry name" value="NTP_transferase"/>
    <property type="match status" value="1"/>
</dbReference>
<dbReference type="SUPFAM" id="SSF53448">
    <property type="entry name" value="Nucleotide-diphospho-sugar transferases"/>
    <property type="match status" value="1"/>
</dbReference>